<dbReference type="InterPro" id="IPR016162">
    <property type="entry name" value="Ald_DH_N"/>
</dbReference>
<keyword evidence="2 4" id="KW-0560">Oxidoreductase</keyword>
<dbReference type="EMBL" id="JANJZL010000003">
    <property type="protein sequence ID" value="MCR2043628.1"/>
    <property type="molecule type" value="Genomic_DNA"/>
</dbReference>
<dbReference type="GO" id="GO:0004029">
    <property type="term" value="F:aldehyde dehydrogenase (NAD+) activity"/>
    <property type="evidence" value="ECO:0007669"/>
    <property type="project" value="TreeGrafter"/>
</dbReference>
<dbReference type="GO" id="GO:0005737">
    <property type="term" value="C:cytoplasm"/>
    <property type="evidence" value="ECO:0007669"/>
    <property type="project" value="TreeGrafter"/>
</dbReference>
<dbReference type="RefSeq" id="WP_042680455.1">
    <property type="nucleotide sequence ID" value="NZ_CABKTM010000019.1"/>
</dbReference>
<keyword evidence="10" id="KW-1185">Reference proteome</keyword>
<evidence type="ECO:0000313" key="9">
    <source>
        <dbReference type="EMBL" id="MCR2043628.1"/>
    </source>
</evidence>
<dbReference type="Pfam" id="PF00171">
    <property type="entry name" value="Aldedh"/>
    <property type="match status" value="1"/>
</dbReference>
<gene>
    <name evidence="9" type="ORF">NSA23_05785</name>
</gene>
<dbReference type="InterPro" id="IPR015590">
    <property type="entry name" value="Aldehyde_DH_dom"/>
</dbReference>
<evidence type="ECO:0000256" key="3">
    <source>
        <dbReference type="ARBA" id="ARBA00023027"/>
    </source>
</evidence>
<feature type="active site" evidence="5 6">
    <location>
        <position position="208"/>
    </location>
</feature>
<dbReference type="AlphaFoldDB" id="A0A9X2MHJ6"/>
<organism evidence="9 10">
    <name type="scientific">Anaerosalibacter massiliensis</name>
    <dbReference type="NCBI Taxonomy" id="1347392"/>
    <lineage>
        <taxon>Bacteria</taxon>
        <taxon>Bacillati</taxon>
        <taxon>Bacillota</taxon>
        <taxon>Tissierellia</taxon>
        <taxon>Tissierellales</taxon>
        <taxon>Sporanaerobacteraceae</taxon>
        <taxon>Anaerosalibacter</taxon>
    </lineage>
</organism>
<dbReference type="GO" id="GO:0006081">
    <property type="term" value="P:aldehyde metabolic process"/>
    <property type="evidence" value="ECO:0007669"/>
    <property type="project" value="InterPro"/>
</dbReference>
<dbReference type="InterPro" id="IPR016161">
    <property type="entry name" value="Ald_DH/histidinol_DH"/>
</dbReference>
<dbReference type="PIRSF" id="PIRSF036492">
    <property type="entry name" value="ALDH"/>
    <property type="match status" value="1"/>
</dbReference>
<evidence type="ECO:0000256" key="6">
    <source>
        <dbReference type="PROSITE-ProRule" id="PRU10007"/>
    </source>
</evidence>
<sequence length="454" mass="51670">MDCIETILKKQKTFFESGKTKGLQFRLESLAKLKKNIIDNEKDIMDALKKDLGKSNFESYSTEIGIVLNEISFIEKNLKSWATPKKVKTPITNFKASSHIYPEPYGNTLIISPWNYPFQLSIVPLIGSIAAGNTSVIKPSSTSFYTSRIIEKILNENFNSSYIHVITGERGKKLLDKKFDYIFYTGSVPIGKIVMKKASKYLTPITLELGGKSPCIVDTEGDLKLFAKRIVWGKFLNSGQTCVAPDYLLVHKNIKNEMINYIINYIKKFYGENPENNEEYTRIINEKQFNRLISLLDIKKIIYGGDYNKDSLYISPTLMNNVTWEDSIMGEEIFGPILPILEYEELDEVVKMINSHSKPLALYFFSNNKNKIEKIINEIPFGGGCINDTVMHLSSPYLPFGGVGTSGMGAYHGKKSFDTFTHYKSILKRSNLVDPNFRYPPYSDKINTVKKILK</sequence>
<dbReference type="OrthoDB" id="9762913at2"/>
<dbReference type="PANTHER" id="PTHR43570">
    <property type="entry name" value="ALDEHYDE DEHYDROGENASE"/>
    <property type="match status" value="1"/>
</dbReference>
<feature type="active site" evidence="5">
    <location>
        <position position="242"/>
    </location>
</feature>
<dbReference type="InterPro" id="IPR029510">
    <property type="entry name" value="Ald_DH_CS_GLU"/>
</dbReference>
<dbReference type="FunFam" id="3.40.309.10:FF:000003">
    <property type="entry name" value="Aldehyde dehydrogenase"/>
    <property type="match status" value="1"/>
</dbReference>
<dbReference type="SUPFAM" id="SSF53720">
    <property type="entry name" value="ALDH-like"/>
    <property type="match status" value="1"/>
</dbReference>
<dbReference type="CDD" id="cd07136">
    <property type="entry name" value="ALDH_YwdH-P39616"/>
    <property type="match status" value="1"/>
</dbReference>
<dbReference type="InterPro" id="IPR012394">
    <property type="entry name" value="Aldehyde_DH_NAD(P)"/>
</dbReference>
<evidence type="ECO:0000256" key="7">
    <source>
        <dbReference type="RuleBase" id="RU003345"/>
    </source>
</evidence>
<proteinExistence type="inferred from homology"/>
<evidence type="ECO:0000256" key="5">
    <source>
        <dbReference type="PIRSR" id="PIRSR036492-1"/>
    </source>
</evidence>
<comment type="caution">
    <text evidence="9">The sequence shown here is derived from an EMBL/GenBank/DDBJ whole genome shotgun (WGS) entry which is preliminary data.</text>
</comment>
<dbReference type="Gene3D" id="3.40.605.10">
    <property type="entry name" value="Aldehyde Dehydrogenase, Chain A, domain 1"/>
    <property type="match status" value="1"/>
</dbReference>
<accession>A0A9X2MHJ6</accession>
<evidence type="ECO:0000256" key="1">
    <source>
        <dbReference type="ARBA" id="ARBA00009986"/>
    </source>
</evidence>
<reference evidence="9" key="1">
    <citation type="submission" date="2022-07" db="EMBL/GenBank/DDBJ databases">
        <title>Enhanced cultured diversity of the mouse gut microbiota enables custom-made synthetic communities.</title>
        <authorList>
            <person name="Afrizal A."/>
        </authorList>
    </citation>
    <scope>NUCLEOTIDE SEQUENCE</scope>
    <source>
        <strain evidence="9">DSM 29482</strain>
    </source>
</reference>
<dbReference type="PROSITE" id="PS00070">
    <property type="entry name" value="ALDEHYDE_DEHYDR_CYS"/>
    <property type="match status" value="1"/>
</dbReference>
<evidence type="ECO:0000313" key="10">
    <source>
        <dbReference type="Proteomes" id="UP001142078"/>
    </source>
</evidence>
<protein>
    <recommendedName>
        <fullName evidence="4">Aldehyde dehydrogenase</fullName>
    </recommendedName>
</protein>
<evidence type="ECO:0000256" key="4">
    <source>
        <dbReference type="PIRNR" id="PIRNR036492"/>
    </source>
</evidence>
<dbReference type="Gene3D" id="3.40.309.10">
    <property type="entry name" value="Aldehyde Dehydrogenase, Chain A, domain 2"/>
    <property type="match status" value="1"/>
</dbReference>
<dbReference type="PROSITE" id="PS00687">
    <property type="entry name" value="ALDEHYDE_DEHYDR_GLU"/>
    <property type="match status" value="1"/>
</dbReference>
<feature type="domain" description="Aldehyde dehydrogenase" evidence="8">
    <location>
        <begin position="9"/>
        <end position="426"/>
    </location>
</feature>
<comment type="similarity">
    <text evidence="1 4 7">Belongs to the aldehyde dehydrogenase family.</text>
</comment>
<name>A0A9X2MHJ6_9FIRM</name>
<evidence type="ECO:0000256" key="2">
    <source>
        <dbReference type="ARBA" id="ARBA00023002"/>
    </source>
</evidence>
<keyword evidence="3" id="KW-0520">NAD</keyword>
<dbReference type="PANTHER" id="PTHR43570:SF16">
    <property type="entry name" value="ALDEHYDE DEHYDROGENASE TYPE III, ISOFORM Q"/>
    <property type="match status" value="1"/>
</dbReference>
<dbReference type="InterPro" id="IPR016163">
    <property type="entry name" value="Ald_DH_C"/>
</dbReference>
<dbReference type="Proteomes" id="UP001142078">
    <property type="component" value="Unassembled WGS sequence"/>
</dbReference>
<dbReference type="FunFam" id="3.40.605.10:FF:000004">
    <property type="entry name" value="Aldehyde dehydrogenase"/>
    <property type="match status" value="1"/>
</dbReference>
<dbReference type="InterPro" id="IPR016160">
    <property type="entry name" value="Ald_DH_CS_CYS"/>
</dbReference>
<evidence type="ECO:0000259" key="8">
    <source>
        <dbReference type="Pfam" id="PF00171"/>
    </source>
</evidence>